<protein>
    <submittedName>
        <fullName evidence="2">STAS domain-containing protein</fullName>
    </submittedName>
</protein>
<dbReference type="Proteomes" id="UP001290101">
    <property type="component" value="Unassembled WGS sequence"/>
</dbReference>
<dbReference type="PROSITE" id="PS50801">
    <property type="entry name" value="STAS"/>
    <property type="match status" value="1"/>
</dbReference>
<organism evidence="2 3">
    <name type="scientific">Micromonospora sicca</name>
    <dbReference type="NCBI Taxonomy" id="2202420"/>
    <lineage>
        <taxon>Bacteria</taxon>
        <taxon>Bacillati</taxon>
        <taxon>Actinomycetota</taxon>
        <taxon>Actinomycetes</taxon>
        <taxon>Micromonosporales</taxon>
        <taxon>Micromonosporaceae</taxon>
        <taxon>Micromonospora</taxon>
    </lineage>
</organism>
<dbReference type="Gene3D" id="3.30.750.24">
    <property type="entry name" value="STAS domain"/>
    <property type="match status" value="1"/>
</dbReference>
<keyword evidence="3" id="KW-1185">Reference proteome</keyword>
<gene>
    <name evidence="2" type="ORF">U2F25_29025</name>
</gene>
<reference evidence="2 3" key="1">
    <citation type="submission" date="2023-12" db="EMBL/GenBank/DDBJ databases">
        <title>Micromonospora sp. nov., isolated from Atacama Desert.</title>
        <authorList>
            <person name="Carro L."/>
            <person name="Golinska P."/>
            <person name="Klenk H.-P."/>
            <person name="Goodfellow M."/>
        </authorList>
    </citation>
    <scope>NUCLEOTIDE SEQUENCE [LARGE SCALE GENOMIC DNA]</scope>
    <source>
        <strain evidence="2 3">4G53</strain>
    </source>
</reference>
<sequence length="123" mass="13035">MAPLRITTDVDMDGVAILGPAGNLDADTSEDLTRAVTAVLTRHRVTHLVVDLLRVSSLDPVALDTLLGARATALQAGASFRVMRPHHTVRRVLHLAGTCQLLMHGRLPAARSGPTGMTNGTIQ</sequence>
<comment type="caution">
    <text evidence="2">The sequence shown here is derived from an EMBL/GenBank/DDBJ whole genome shotgun (WGS) entry which is preliminary data.</text>
</comment>
<accession>A0ABU5JLL5</accession>
<dbReference type="InterPro" id="IPR036513">
    <property type="entry name" value="STAS_dom_sf"/>
</dbReference>
<dbReference type="EMBL" id="JAXOTQ010000047">
    <property type="protein sequence ID" value="MDZ5493461.1"/>
    <property type="molecule type" value="Genomic_DNA"/>
</dbReference>
<dbReference type="InterPro" id="IPR002645">
    <property type="entry name" value="STAS_dom"/>
</dbReference>
<evidence type="ECO:0000313" key="3">
    <source>
        <dbReference type="Proteomes" id="UP001290101"/>
    </source>
</evidence>
<evidence type="ECO:0000313" key="2">
    <source>
        <dbReference type="EMBL" id="MDZ5493461.1"/>
    </source>
</evidence>
<dbReference type="Pfam" id="PF01740">
    <property type="entry name" value="STAS"/>
    <property type="match status" value="1"/>
</dbReference>
<dbReference type="CDD" id="cd07043">
    <property type="entry name" value="STAS_anti-anti-sigma_factors"/>
    <property type="match status" value="1"/>
</dbReference>
<dbReference type="SUPFAM" id="SSF52091">
    <property type="entry name" value="SpoIIaa-like"/>
    <property type="match status" value="1"/>
</dbReference>
<evidence type="ECO:0000259" key="1">
    <source>
        <dbReference type="PROSITE" id="PS50801"/>
    </source>
</evidence>
<feature type="domain" description="STAS" evidence="1">
    <location>
        <begin position="13"/>
        <end position="97"/>
    </location>
</feature>
<proteinExistence type="predicted"/>
<dbReference type="RefSeq" id="WP_146231183.1">
    <property type="nucleotide sequence ID" value="NZ_JAXOTQ010000047.1"/>
</dbReference>
<name>A0ABU5JLL5_9ACTN</name>